<comment type="caution">
    <text evidence="3">The sequence shown here is derived from an EMBL/GenBank/DDBJ whole genome shotgun (WGS) entry which is preliminary data.</text>
</comment>
<proteinExistence type="predicted"/>
<dbReference type="InterPro" id="IPR003961">
    <property type="entry name" value="FN3_dom"/>
</dbReference>
<reference evidence="3" key="1">
    <citation type="submission" date="2019-04" db="EMBL/GenBank/DDBJ databases">
        <title>Evolution of Biomass-Degrading Anaerobic Consortia Revealed by Metagenomics.</title>
        <authorList>
            <person name="Peng X."/>
        </authorList>
    </citation>
    <scope>NUCLEOTIDE SEQUENCE</scope>
    <source>
        <strain evidence="3">SIG240</strain>
    </source>
</reference>
<keyword evidence="1" id="KW-1133">Transmembrane helix</keyword>
<sequence>MIKLVIIKNPFEPWNGRELHTVEAGKTADEVIRQYMPACANVDILVNSKPIEPETIIPDEAFVVIYPKVMGGDSGKNILGTIAMIALSVVSAGIVGSGWAAMGIKAGTFAAYAASAAVMFIGGTLINRVFGQKVDTGNFGDFKNDATYSWDGIQTMEGQNNSIALTYGTVQSGGQTIGKFVDVLDNKEYLNWLVAAGEGPLTISNIQLNDNAASYYKDLTVETREGTNTQTVIPNFNDTYSTKQLGYQLLAEERVDTVPGNASEGIITKVEFSNGLYYANDSGGLDDAWVEILGEYRKVGSENWIPFAYGVDVASGTVGISVINGRMPSVGQYSVVVVDQHGPEELLSKTITITYPDGSQMSGTIRIGEEQAEVGDFVVSASATTGTFSVVHKGARITAHQSSALRKEFRIDPLESAAYEVRMQVTARSHDVDSSRAAVRCWWSSLTSIVHDDFSYPNIALIGIKALATDQLSGTPTLKFLKTRPYVLVWNPTTEAYEQQASDNPAWACYDVLHQCSYLQDANTGAWEYDVRGIPAKYMLYDQFKAWADFCQEKNYKVNIELNTVGEMLATINNNIAAVGHGKVIRFGTRYGCIYDHVQQPVQMFGMGNIIAGSFQEEFMQTSDRANCVELTYMDAANDYNRETITIYSDTYDTDAEEKTAQATFDGITSYEQAYREGMYQLYSNLYLRRTISFEANIDAIACTVGDVILVAHDVPRWAKSGRIHRVDGNTLLLPVELDSTEGDYRIQYRTLNDNIYTSAVTILKNEDGWCKVQLASINEADPPQEQDIFDLAQATVGAKPFVVKSISRAQDFTRTIECIEYDERIYNEEYDIPEPQYSSEGAMIKNVSGLSAMKYQYMAVDGTIHYRLDISWERESLGTYQIFISNDNVNWDMLVSIDGTQYTGDVPEDTAYVKVVTVNSIMRSPGVSMTITNMISMIAGLEIADLTATVSGTSVKLTWREITNTNLQYYRILVDDSSEYRVLNATFELSGLTAGRHVIAVTAVNKAGISGIAAEITIQIT</sequence>
<dbReference type="InterPro" id="IPR036116">
    <property type="entry name" value="FN3_sf"/>
</dbReference>
<dbReference type="NCBIfam" id="NF040662">
    <property type="entry name" value="attach_TipJ_rel"/>
    <property type="match status" value="1"/>
</dbReference>
<evidence type="ECO:0000256" key="1">
    <source>
        <dbReference type="SAM" id="Phobius"/>
    </source>
</evidence>
<accession>A0A928A0N5</accession>
<feature type="transmembrane region" description="Helical" evidence="1">
    <location>
        <begin position="78"/>
        <end position="102"/>
    </location>
</feature>
<dbReference type="EMBL" id="SVBY01000008">
    <property type="protein sequence ID" value="MBE6091957.1"/>
    <property type="molecule type" value="Genomic_DNA"/>
</dbReference>
<evidence type="ECO:0000313" key="4">
    <source>
        <dbReference type="Proteomes" id="UP000761380"/>
    </source>
</evidence>
<name>A0A928A0N5_SELRU</name>
<organism evidence="3 4">
    <name type="scientific">Selenomonas ruminantium</name>
    <dbReference type="NCBI Taxonomy" id="971"/>
    <lineage>
        <taxon>Bacteria</taxon>
        <taxon>Bacillati</taxon>
        <taxon>Bacillota</taxon>
        <taxon>Negativicutes</taxon>
        <taxon>Selenomonadales</taxon>
        <taxon>Selenomonadaceae</taxon>
        <taxon>Selenomonas</taxon>
    </lineage>
</organism>
<dbReference type="SUPFAM" id="SSF49265">
    <property type="entry name" value="Fibronectin type III"/>
    <property type="match status" value="1"/>
</dbReference>
<dbReference type="InterPro" id="IPR053171">
    <property type="entry name" value="Viral_Tip_Attach_Protein"/>
</dbReference>
<dbReference type="Proteomes" id="UP000761380">
    <property type="component" value="Unassembled WGS sequence"/>
</dbReference>
<keyword evidence="1" id="KW-0812">Transmembrane</keyword>
<evidence type="ECO:0000313" key="3">
    <source>
        <dbReference type="EMBL" id="MBE6091957.1"/>
    </source>
</evidence>
<evidence type="ECO:0000259" key="2">
    <source>
        <dbReference type="SMART" id="SM00060"/>
    </source>
</evidence>
<dbReference type="Pfam" id="PF13550">
    <property type="entry name" value="Phage-tail_3"/>
    <property type="match status" value="1"/>
</dbReference>
<dbReference type="SMART" id="SM00060">
    <property type="entry name" value="FN3"/>
    <property type="match status" value="1"/>
</dbReference>
<dbReference type="CDD" id="cd00063">
    <property type="entry name" value="FN3"/>
    <property type="match status" value="1"/>
</dbReference>
<dbReference type="InterPro" id="IPR013783">
    <property type="entry name" value="Ig-like_fold"/>
</dbReference>
<dbReference type="AlphaFoldDB" id="A0A928A0N5"/>
<feature type="transmembrane region" description="Helical" evidence="1">
    <location>
        <begin position="109"/>
        <end position="130"/>
    </location>
</feature>
<dbReference type="Gene3D" id="2.60.40.10">
    <property type="entry name" value="Immunoglobulins"/>
    <property type="match status" value="1"/>
</dbReference>
<protein>
    <recommendedName>
        <fullName evidence="2">Fibronectin type-III domain-containing protein</fullName>
    </recommendedName>
</protein>
<keyword evidence="1" id="KW-0472">Membrane</keyword>
<dbReference type="PANTHER" id="PTHR36251:SF2">
    <property type="entry name" value="GIFSY-2 PROPHAGE HOST SPECIFICITY PROTEIN J, PHAGE LAMBDA"/>
    <property type="match status" value="1"/>
</dbReference>
<dbReference type="PANTHER" id="PTHR36251">
    <property type="entry name" value="FELS-1 PROPHAGE HOST SPECIFICITY PROTEIN-RELATED"/>
    <property type="match status" value="1"/>
</dbReference>
<dbReference type="InterPro" id="IPR032876">
    <property type="entry name" value="J_dom"/>
</dbReference>
<gene>
    <name evidence="3" type="ORF">E7201_02080</name>
</gene>
<feature type="domain" description="Fibronectin type-III" evidence="2">
    <location>
        <begin position="941"/>
        <end position="1011"/>
    </location>
</feature>